<organism evidence="1 2">
    <name type="scientific">Hibiscus sabdariffa</name>
    <name type="common">roselle</name>
    <dbReference type="NCBI Taxonomy" id="183260"/>
    <lineage>
        <taxon>Eukaryota</taxon>
        <taxon>Viridiplantae</taxon>
        <taxon>Streptophyta</taxon>
        <taxon>Embryophyta</taxon>
        <taxon>Tracheophyta</taxon>
        <taxon>Spermatophyta</taxon>
        <taxon>Magnoliopsida</taxon>
        <taxon>eudicotyledons</taxon>
        <taxon>Gunneridae</taxon>
        <taxon>Pentapetalae</taxon>
        <taxon>rosids</taxon>
        <taxon>malvids</taxon>
        <taxon>Malvales</taxon>
        <taxon>Malvaceae</taxon>
        <taxon>Malvoideae</taxon>
        <taxon>Hibiscus</taxon>
    </lineage>
</organism>
<gene>
    <name evidence="1" type="ORF">V6N12_033723</name>
</gene>
<dbReference type="Proteomes" id="UP001472677">
    <property type="component" value="Unassembled WGS sequence"/>
</dbReference>
<sequence length="104" mass="11647">MVVIDTDDVDDGFNHLYPFRSNVQYKVALCFALHQLGERPVLKPQSAETVAEDEILDTSELQSTTKAVVVDEILDTSELQSSIDSMLEMESPDQTYYIRSSDAS</sequence>
<proteinExistence type="predicted"/>
<name>A0ABR2AIS2_9ROSI</name>
<protein>
    <submittedName>
        <fullName evidence="1">Uncharacterized protein</fullName>
    </submittedName>
</protein>
<dbReference type="EMBL" id="JBBPBM010000643">
    <property type="protein sequence ID" value="KAK8493148.1"/>
    <property type="molecule type" value="Genomic_DNA"/>
</dbReference>
<evidence type="ECO:0000313" key="2">
    <source>
        <dbReference type="Proteomes" id="UP001472677"/>
    </source>
</evidence>
<evidence type="ECO:0000313" key="1">
    <source>
        <dbReference type="EMBL" id="KAK8493148.1"/>
    </source>
</evidence>
<comment type="caution">
    <text evidence="1">The sequence shown here is derived from an EMBL/GenBank/DDBJ whole genome shotgun (WGS) entry which is preliminary data.</text>
</comment>
<accession>A0ABR2AIS2</accession>
<reference evidence="1 2" key="1">
    <citation type="journal article" date="2024" name="G3 (Bethesda)">
        <title>Genome assembly of Hibiscus sabdariffa L. provides insights into metabolisms of medicinal natural products.</title>
        <authorList>
            <person name="Kim T."/>
        </authorList>
    </citation>
    <scope>NUCLEOTIDE SEQUENCE [LARGE SCALE GENOMIC DNA]</scope>
    <source>
        <strain evidence="1">TK-2024</strain>
        <tissue evidence="1">Old leaves</tissue>
    </source>
</reference>
<keyword evidence="2" id="KW-1185">Reference proteome</keyword>